<keyword evidence="2" id="KW-0732">Signal</keyword>
<dbReference type="KEGG" id="cst:CLOST_0327"/>
<keyword evidence="5" id="KW-1185">Reference proteome</keyword>
<evidence type="ECO:0000313" key="4">
    <source>
        <dbReference type="EMBL" id="CBH20457.1"/>
    </source>
</evidence>
<dbReference type="Pfam" id="PF07833">
    <property type="entry name" value="Cu_amine_oxidN1"/>
    <property type="match status" value="1"/>
</dbReference>
<dbReference type="EMBL" id="FP565809">
    <property type="protein sequence ID" value="CBH20457.1"/>
    <property type="molecule type" value="Genomic_DNA"/>
</dbReference>
<dbReference type="InterPro" id="IPR012854">
    <property type="entry name" value="Cu_amine_oxidase-like_N"/>
</dbReference>
<dbReference type="Gene3D" id="3.30.457.10">
    <property type="entry name" value="Copper amine oxidase-like, N-terminal domain"/>
    <property type="match status" value="1"/>
</dbReference>
<feature type="domain" description="Copper amine oxidase-like N-terminal" evidence="3">
    <location>
        <begin position="32"/>
        <end position="138"/>
    </location>
</feature>
<dbReference type="STRING" id="1511.CLOST_0327"/>
<reference evidence="5" key="1">
    <citation type="journal article" date="2010" name="BMC Genomics">
        <title>Clostridium sticklandii, a specialist in amino acid degradation:revisiting its metabolism through its genome sequence.</title>
        <authorList>
            <person name="Fonknechten N."/>
            <person name="Chaussonnerie S."/>
            <person name="Tricot S."/>
            <person name="Lajus A."/>
            <person name="Andreesen J.R."/>
            <person name="Perchat N."/>
            <person name="Pelletier E."/>
            <person name="Gouyvenoux M."/>
            <person name="Barbe V."/>
            <person name="Salanoubat M."/>
            <person name="Le Paslier D."/>
            <person name="Weissenbach J."/>
            <person name="Cohen G.N."/>
            <person name="Kreimeyer A."/>
        </authorList>
    </citation>
    <scope>NUCLEOTIDE SEQUENCE [LARGE SCALE GENOMIC DNA]</scope>
    <source>
        <strain evidence="5">ATCC 12662 / DSM 519 / JCM 1433 / CCUG 9281 / NCIMB 10654 / HF</strain>
    </source>
</reference>
<dbReference type="SUPFAM" id="SSF55383">
    <property type="entry name" value="Copper amine oxidase, domain N"/>
    <property type="match status" value="1"/>
</dbReference>
<feature type="signal peptide" evidence="2">
    <location>
        <begin position="1"/>
        <end position="24"/>
    </location>
</feature>
<dbReference type="InterPro" id="IPR036582">
    <property type="entry name" value="Mao_N_sf"/>
</dbReference>
<evidence type="ECO:0000256" key="1">
    <source>
        <dbReference type="SAM" id="MobiDB-lite"/>
    </source>
</evidence>
<sequence>MKKTWQYLFLVALIVITLPNLSFAQNMATVEINGIKLVMDEPPTLVNGRTLVPLRAIFEALNVTPMWDPSTKTVTAKTDKVDMKLKIGSTNAVVNGQSVSLDVPGTLVNGRTMVPARFIAETLGAQVDWDANTKTVKIVSADAQTSVSDTQNKPDAKTIQANSYAHMKNFMNQFENSRFNEVIKLGNIETYRMELSDTTLVVDMTFKEDAQYDPKTNTITLKKDPSAIAPSDDMDMGQLIWHEISHKIEDENGDIGYFDSKLYGERNIEYMKNIIQVALPKLEQLERYNGDDAEHIKKLWSNFEKAYEDALKLPETQAYPPDKEMLKKWFGFSVDKESILEFYKSGKGGENIKKALNPQIASVWSGAWDTEFGVLVMTQSGNNVSGSYSHDVGSLAGTVSGNTLSGTWIENDDEGTFTFIMNEDEKSFSGSWQETSPDPNQGGGWDGTKQ</sequence>
<feature type="region of interest" description="Disordered" evidence="1">
    <location>
        <begin position="427"/>
        <end position="450"/>
    </location>
</feature>
<proteinExistence type="predicted"/>
<dbReference type="HOGENOM" id="CLU_607945_0_0_9"/>
<feature type="compositionally biased region" description="Polar residues" evidence="1">
    <location>
        <begin position="428"/>
        <end position="439"/>
    </location>
</feature>
<dbReference type="eggNOG" id="COG0103">
    <property type="taxonomic scope" value="Bacteria"/>
</dbReference>
<protein>
    <recommendedName>
        <fullName evidence="3">Copper amine oxidase-like N-terminal domain-containing protein</fullName>
    </recommendedName>
</protein>
<evidence type="ECO:0000256" key="2">
    <source>
        <dbReference type="SAM" id="SignalP"/>
    </source>
</evidence>
<dbReference type="BioCyc" id="CSTI499177:GJE9-336-MONOMER"/>
<evidence type="ECO:0000313" key="5">
    <source>
        <dbReference type="Proteomes" id="UP000007041"/>
    </source>
</evidence>
<dbReference type="AlphaFoldDB" id="E3PUX7"/>
<feature type="compositionally biased region" description="Gly residues" evidence="1">
    <location>
        <begin position="441"/>
        <end position="450"/>
    </location>
</feature>
<gene>
    <name evidence="4" type="ordered locus">CLOST_0327</name>
</gene>
<organism evidence="4 5">
    <name type="scientific">Acetoanaerobium sticklandii (strain ATCC 12662 / DSM 519 / JCM 1433 / CCUG 9281 / NCIMB 10654 / HF)</name>
    <name type="common">Clostridium sticklandii</name>
    <dbReference type="NCBI Taxonomy" id="499177"/>
    <lineage>
        <taxon>Bacteria</taxon>
        <taxon>Bacillati</taxon>
        <taxon>Bacillota</taxon>
        <taxon>Clostridia</taxon>
        <taxon>Peptostreptococcales</taxon>
        <taxon>Filifactoraceae</taxon>
        <taxon>Acetoanaerobium</taxon>
    </lineage>
</organism>
<evidence type="ECO:0000259" key="3">
    <source>
        <dbReference type="Pfam" id="PF07833"/>
    </source>
</evidence>
<dbReference type="Proteomes" id="UP000007041">
    <property type="component" value="Chromosome"/>
</dbReference>
<accession>E3PUX7</accession>
<name>E3PUX7_ACESD</name>
<dbReference type="eggNOG" id="COG5513">
    <property type="taxonomic scope" value="Bacteria"/>
</dbReference>
<feature type="chain" id="PRO_5003177987" description="Copper amine oxidase-like N-terminal domain-containing protein" evidence="2">
    <location>
        <begin position="25"/>
        <end position="450"/>
    </location>
</feature>